<evidence type="ECO:0000313" key="14">
    <source>
        <dbReference type="RefSeq" id="XP_026738403.1"/>
    </source>
</evidence>
<dbReference type="GeneID" id="113501453"/>
<proteinExistence type="inferred from homology"/>
<evidence type="ECO:0000259" key="12">
    <source>
        <dbReference type="PROSITE" id="PS50261"/>
    </source>
</evidence>
<gene>
    <name evidence="14" type="primary">LOC113501453</name>
</gene>
<evidence type="ECO:0000313" key="13">
    <source>
        <dbReference type="Proteomes" id="UP000322000"/>
    </source>
</evidence>
<feature type="transmembrane region" description="Helical" evidence="10">
    <location>
        <begin position="511"/>
        <end position="532"/>
    </location>
</feature>
<keyword evidence="8" id="KW-0675">Receptor</keyword>
<feature type="transmembrane region" description="Helical" evidence="10">
    <location>
        <begin position="565"/>
        <end position="585"/>
    </location>
</feature>
<dbReference type="GO" id="GO:0008528">
    <property type="term" value="F:G protein-coupled peptide receptor activity"/>
    <property type="evidence" value="ECO:0007669"/>
    <property type="project" value="TreeGrafter"/>
</dbReference>
<comment type="similarity">
    <text evidence="2">Belongs to the G-protein coupled receptor 2 family. Mth subfamily.</text>
</comment>
<feature type="transmembrane region" description="Helical" evidence="10">
    <location>
        <begin position="618"/>
        <end position="636"/>
    </location>
</feature>
<feature type="transmembrane region" description="Helical" evidence="10">
    <location>
        <begin position="435"/>
        <end position="454"/>
    </location>
</feature>
<reference evidence="14" key="1">
    <citation type="submission" date="2025-08" db="UniProtKB">
        <authorList>
            <consortium name="RefSeq"/>
        </authorList>
    </citation>
    <scope>IDENTIFICATION</scope>
</reference>
<evidence type="ECO:0000256" key="4">
    <source>
        <dbReference type="ARBA" id="ARBA00022729"/>
    </source>
</evidence>
<evidence type="ECO:0000256" key="1">
    <source>
        <dbReference type="ARBA" id="ARBA00004141"/>
    </source>
</evidence>
<feature type="transmembrane region" description="Helical" evidence="10">
    <location>
        <begin position="648"/>
        <end position="670"/>
    </location>
</feature>
<feature type="transmembrane region" description="Helical" evidence="10">
    <location>
        <begin position="402"/>
        <end position="423"/>
    </location>
</feature>
<protein>
    <submittedName>
        <fullName evidence="14">Probable G-protein coupled receptor Mth-like 3 isoform X1</fullName>
    </submittedName>
</protein>
<dbReference type="InterPro" id="IPR051384">
    <property type="entry name" value="Mth_GPCR"/>
</dbReference>
<keyword evidence="7 10" id="KW-0472">Membrane</keyword>
<evidence type="ECO:0000256" key="6">
    <source>
        <dbReference type="ARBA" id="ARBA00023040"/>
    </source>
</evidence>
<keyword evidence="13" id="KW-1185">Reference proteome</keyword>
<organism evidence="13 14">
    <name type="scientific">Trichoplusia ni</name>
    <name type="common">Cabbage looper</name>
    <dbReference type="NCBI Taxonomy" id="7111"/>
    <lineage>
        <taxon>Eukaryota</taxon>
        <taxon>Metazoa</taxon>
        <taxon>Ecdysozoa</taxon>
        <taxon>Arthropoda</taxon>
        <taxon>Hexapoda</taxon>
        <taxon>Insecta</taxon>
        <taxon>Pterygota</taxon>
        <taxon>Neoptera</taxon>
        <taxon>Endopterygota</taxon>
        <taxon>Lepidoptera</taxon>
        <taxon>Glossata</taxon>
        <taxon>Ditrysia</taxon>
        <taxon>Noctuoidea</taxon>
        <taxon>Noctuidae</taxon>
        <taxon>Plusiinae</taxon>
        <taxon>Trichoplusia</taxon>
    </lineage>
</organism>
<dbReference type="GO" id="GO:0005886">
    <property type="term" value="C:plasma membrane"/>
    <property type="evidence" value="ECO:0007669"/>
    <property type="project" value="TreeGrafter"/>
</dbReference>
<dbReference type="InterPro" id="IPR017981">
    <property type="entry name" value="GPCR_2-like_7TM"/>
</dbReference>
<keyword evidence="6" id="KW-0297">G-protein coupled receptor</keyword>
<evidence type="ECO:0000256" key="10">
    <source>
        <dbReference type="SAM" id="Phobius"/>
    </source>
</evidence>
<comment type="subcellular location">
    <subcellularLocation>
        <location evidence="1">Membrane</location>
        <topology evidence="1">Multi-pass membrane protein</topology>
    </subcellularLocation>
</comment>
<dbReference type="Gene3D" id="1.20.1070.10">
    <property type="entry name" value="Rhodopsin 7-helix transmembrane proteins"/>
    <property type="match status" value="1"/>
</dbReference>
<dbReference type="OrthoDB" id="7683403at2759"/>
<name>A0A7E5WCE8_TRINI</name>
<keyword evidence="4 11" id="KW-0732">Signal</keyword>
<feature type="transmembrane region" description="Helical" evidence="10">
    <location>
        <begin position="466"/>
        <end position="490"/>
    </location>
</feature>
<dbReference type="GO" id="GO:0007166">
    <property type="term" value="P:cell surface receptor signaling pathway"/>
    <property type="evidence" value="ECO:0007669"/>
    <property type="project" value="InterPro"/>
</dbReference>
<dbReference type="RefSeq" id="XP_026738403.1">
    <property type="nucleotide sequence ID" value="XM_026882602.1"/>
</dbReference>
<sequence>MFILQTMRCLIFVSVIVTISAEIIPGATVFHKCCSDGQSLVKVSDTEDLEDGSYQCINRVGALISYNVTISPLVVGKNVLAEYGIPSECEEVQMVHLISSESDNRFTIKNTCYDRLELEIVNGTLKPYIPQVVGLSCVKNETESSTKQELAVNHFRKCCPALQSYDTEFHVCRSDSNSTEEFLFERFKLNDNSIYEIDNGLNCKIDQYSIELTQEFYSLVVDGSILKVKRRDGGGGGDIASGEWCVDQQYGSSGLVARVCSLECAKYGAYCVRKCCPIGHHYQPRRCGSFVSKCVPNKPDDVVLFNITDYLEPLLHKTPNIADIMGIRTDLHCPEGRIVLNKSIARDRHHLDHEGHLVSPISFGDGYCLEAFDNRQCPENNIFTTAVNCFVKAPTAVKNFKMSLISICISSVCLALTLVVYMSLPELRNLHGRTLICHVSMMLLAFCCLARVQYNHVPNATICTLLGYGIYFGFVAAFAWLNVMCFDIWWTFGSVRTVQPMRKADAELRRFLWYSLYAWSSSILLTLIVYLFDKYPVTSVLDANVGVGMCWFGTFQNTRSDWPHYIFFVIPMGLVTCTNFVLWVLTARHCARVKSEVHRLQAGSVGDRAKRRFRVDRAKYVLTGKLWVVMGAGWISELLSTLVTDPLWLWNIIDLINELQGVFIFLILVMKPKLYYLVRKRLGLEKPDAQKNGTSSSARTSSTFLSRAISTDERNNARLSLQNNIKQS</sequence>
<dbReference type="PROSITE" id="PS50261">
    <property type="entry name" value="G_PROTEIN_RECEP_F2_4"/>
    <property type="match status" value="1"/>
</dbReference>
<evidence type="ECO:0000256" key="11">
    <source>
        <dbReference type="SAM" id="SignalP"/>
    </source>
</evidence>
<dbReference type="CDD" id="cd15039">
    <property type="entry name" value="7tmB3_Methuselah-like"/>
    <property type="match status" value="1"/>
</dbReference>
<evidence type="ECO:0000256" key="7">
    <source>
        <dbReference type="ARBA" id="ARBA00023136"/>
    </source>
</evidence>
<evidence type="ECO:0000256" key="5">
    <source>
        <dbReference type="ARBA" id="ARBA00022989"/>
    </source>
</evidence>
<dbReference type="InterPro" id="IPR023311">
    <property type="entry name" value="Methusela_ecto_dom_2"/>
</dbReference>
<keyword evidence="5 10" id="KW-1133">Transmembrane helix</keyword>
<dbReference type="PANTHER" id="PTHR47154:SF2">
    <property type="entry name" value="G-PROTEIN COUPLED RECEPTOR MTH-RELATED"/>
    <property type="match status" value="1"/>
</dbReference>
<feature type="domain" description="G-protein coupled receptors family 2 profile 2" evidence="12">
    <location>
        <begin position="399"/>
        <end position="672"/>
    </location>
</feature>
<evidence type="ECO:0000256" key="9">
    <source>
        <dbReference type="ARBA" id="ARBA00023224"/>
    </source>
</evidence>
<evidence type="ECO:0000256" key="3">
    <source>
        <dbReference type="ARBA" id="ARBA00022692"/>
    </source>
</evidence>
<feature type="signal peptide" evidence="11">
    <location>
        <begin position="1"/>
        <end position="21"/>
    </location>
</feature>
<evidence type="ECO:0000256" key="8">
    <source>
        <dbReference type="ARBA" id="ARBA00023170"/>
    </source>
</evidence>
<dbReference type="Gene3D" id="2.170.180.11">
    <property type="entry name" value="Methuselah ectodomain, domain 2"/>
    <property type="match status" value="1"/>
</dbReference>
<keyword evidence="3 10" id="KW-0812">Transmembrane</keyword>
<dbReference type="PANTHER" id="PTHR47154">
    <property type="entry name" value="G-PROTEIN COUPLED RECEPTOR MTH-RELATED"/>
    <property type="match status" value="1"/>
</dbReference>
<dbReference type="KEGG" id="tnl:113501453"/>
<keyword evidence="9" id="KW-0807">Transducer</keyword>
<dbReference type="AlphaFoldDB" id="A0A7E5WCE8"/>
<feature type="chain" id="PRO_5028886271" evidence="11">
    <location>
        <begin position="22"/>
        <end position="728"/>
    </location>
</feature>
<dbReference type="Proteomes" id="UP000322000">
    <property type="component" value="Chromosome 15"/>
</dbReference>
<dbReference type="FunCoup" id="A0A7E5WCE8">
    <property type="interactions" value="9"/>
</dbReference>
<dbReference type="InParanoid" id="A0A7E5WCE8"/>
<accession>A0A7E5WCE8</accession>
<evidence type="ECO:0000256" key="2">
    <source>
        <dbReference type="ARBA" id="ARBA00008979"/>
    </source>
</evidence>